<dbReference type="EMBL" id="KI392588">
    <property type="protein sequence ID" value="ERN13559.1"/>
    <property type="molecule type" value="Genomic_DNA"/>
</dbReference>
<dbReference type="Gramene" id="ERN13559">
    <property type="protein sequence ID" value="ERN13559"/>
    <property type="gene ID" value="AMTR_s00041p00236790"/>
</dbReference>
<dbReference type="PANTHER" id="PTHR31236">
    <property type="entry name" value="BURP DOMAIN PROTEIN USPL1-LIKE"/>
    <property type="match status" value="1"/>
</dbReference>
<dbReference type="PROSITE" id="PS51277">
    <property type="entry name" value="BURP"/>
    <property type="match status" value="1"/>
</dbReference>
<dbReference type="PANTHER" id="PTHR31236:SF2">
    <property type="entry name" value="BURP DOMAIN PROTEIN RD22"/>
    <property type="match status" value="1"/>
</dbReference>
<reference evidence="3" key="1">
    <citation type="journal article" date="2013" name="Science">
        <title>The Amborella genome and the evolution of flowering plants.</title>
        <authorList>
            <consortium name="Amborella Genome Project"/>
        </authorList>
    </citation>
    <scope>NUCLEOTIDE SEQUENCE [LARGE SCALE GENOMIC DNA]</scope>
</reference>
<dbReference type="Pfam" id="PF03181">
    <property type="entry name" value="BURP"/>
    <property type="match status" value="1"/>
</dbReference>
<accession>W1PZG7</accession>
<dbReference type="InterPro" id="IPR004873">
    <property type="entry name" value="BURP_dom"/>
</dbReference>
<gene>
    <name evidence="2" type="ORF">AMTR_s00041p00236790</name>
</gene>
<dbReference type="HOGENOM" id="CLU_1962531_0_0_1"/>
<evidence type="ECO:0000313" key="3">
    <source>
        <dbReference type="Proteomes" id="UP000017836"/>
    </source>
</evidence>
<evidence type="ECO:0000313" key="2">
    <source>
        <dbReference type="EMBL" id="ERN13559.1"/>
    </source>
</evidence>
<evidence type="ECO:0000259" key="1">
    <source>
        <dbReference type="PROSITE" id="PS51277"/>
    </source>
</evidence>
<dbReference type="InterPro" id="IPR044816">
    <property type="entry name" value="BURP"/>
</dbReference>
<feature type="domain" description="BURP" evidence="1">
    <location>
        <begin position="1"/>
        <end position="128"/>
    </location>
</feature>
<sequence>MKENFHFRGSDYNNSSPFRSHENASTTPFSTAKFPEILPPMSREAQEVCGALTWCESLEAKEKCLTSLEAVIEHANYSALGHNITMLQTITNNASVLQVYTVKKVERKDTNSCSVVCHNMPYPCAFYY</sequence>
<protein>
    <recommendedName>
        <fullName evidence="1">BURP domain-containing protein</fullName>
    </recommendedName>
</protein>
<keyword evidence="3" id="KW-1185">Reference proteome</keyword>
<dbReference type="Proteomes" id="UP000017836">
    <property type="component" value="Unassembled WGS sequence"/>
</dbReference>
<name>W1PZG7_AMBTC</name>
<dbReference type="AlphaFoldDB" id="W1PZG7"/>
<organism evidence="2 3">
    <name type="scientific">Amborella trichopoda</name>
    <dbReference type="NCBI Taxonomy" id="13333"/>
    <lineage>
        <taxon>Eukaryota</taxon>
        <taxon>Viridiplantae</taxon>
        <taxon>Streptophyta</taxon>
        <taxon>Embryophyta</taxon>
        <taxon>Tracheophyta</taxon>
        <taxon>Spermatophyta</taxon>
        <taxon>Magnoliopsida</taxon>
        <taxon>Amborellales</taxon>
        <taxon>Amborellaceae</taxon>
        <taxon>Amborella</taxon>
    </lineage>
</organism>
<proteinExistence type="predicted"/>